<feature type="region of interest" description="Disordered" evidence="1">
    <location>
        <begin position="50"/>
        <end position="74"/>
    </location>
</feature>
<name>A0A7W9PSC3_9ACTN</name>
<reference evidence="2 3" key="1">
    <citation type="submission" date="2020-08" db="EMBL/GenBank/DDBJ databases">
        <title>Genomic Encyclopedia of Type Strains, Phase III (KMG-III): the genomes of soil and plant-associated and newly described type strains.</title>
        <authorList>
            <person name="Whitman W."/>
        </authorList>
    </citation>
    <scope>NUCLEOTIDE SEQUENCE [LARGE SCALE GENOMIC DNA]</scope>
    <source>
        <strain evidence="2 3">CECT 3313</strain>
    </source>
</reference>
<evidence type="ECO:0000256" key="1">
    <source>
        <dbReference type="SAM" id="MobiDB-lite"/>
    </source>
</evidence>
<dbReference type="EMBL" id="JACHJK010000003">
    <property type="protein sequence ID" value="MBB5927004.1"/>
    <property type="molecule type" value="Genomic_DNA"/>
</dbReference>
<evidence type="ECO:0000313" key="3">
    <source>
        <dbReference type="Proteomes" id="UP000585836"/>
    </source>
</evidence>
<proteinExistence type="predicted"/>
<evidence type="ECO:0000313" key="2">
    <source>
        <dbReference type="EMBL" id="MBB5927004.1"/>
    </source>
</evidence>
<dbReference type="Proteomes" id="UP000585836">
    <property type="component" value="Unassembled WGS sequence"/>
</dbReference>
<dbReference type="AlphaFoldDB" id="A0A7W9PSC3"/>
<accession>A0A7W9PSC3</accession>
<organism evidence="2 3">
    <name type="scientific">Streptomyces echinatus</name>
    <dbReference type="NCBI Taxonomy" id="67293"/>
    <lineage>
        <taxon>Bacteria</taxon>
        <taxon>Bacillati</taxon>
        <taxon>Actinomycetota</taxon>
        <taxon>Actinomycetes</taxon>
        <taxon>Kitasatosporales</taxon>
        <taxon>Streptomycetaceae</taxon>
        <taxon>Streptomyces</taxon>
    </lineage>
</organism>
<feature type="compositionally biased region" description="Basic residues" evidence="1">
    <location>
        <begin position="65"/>
        <end position="74"/>
    </location>
</feature>
<comment type="caution">
    <text evidence="2">The sequence shown here is derived from an EMBL/GenBank/DDBJ whole genome shotgun (WGS) entry which is preliminary data.</text>
</comment>
<sequence length="74" mass="7705">MAWSERVVVRDGVRLVCRDWAGPRGRAEGDAGVLTGGLLSAGACAVLSGGRLPRHPPRPAARGRSAGRFRAGAR</sequence>
<protein>
    <submittedName>
        <fullName evidence="2">Uncharacterized protein</fullName>
    </submittedName>
</protein>
<gene>
    <name evidence="2" type="ORF">FHS34_002460</name>
</gene>
<keyword evidence="3" id="KW-1185">Reference proteome</keyword>